<organism evidence="1">
    <name type="scientific">uncultured Chloroflexota bacterium</name>
    <dbReference type="NCBI Taxonomy" id="166587"/>
    <lineage>
        <taxon>Bacteria</taxon>
        <taxon>Bacillati</taxon>
        <taxon>Chloroflexota</taxon>
        <taxon>environmental samples</taxon>
    </lineage>
</organism>
<dbReference type="AlphaFoldDB" id="Q2Z021"/>
<protein>
    <submittedName>
        <fullName evidence="1">Uncharacterized protein</fullName>
    </submittedName>
</protein>
<accession>Q2Z021</accession>
<name>Q2Z021_9CHLR</name>
<proteinExistence type="predicted"/>
<evidence type="ECO:0000313" key="1">
    <source>
        <dbReference type="EMBL" id="CAI78544.1"/>
    </source>
</evidence>
<dbReference type="EMBL" id="AJ937764">
    <property type="protein sequence ID" value="CAI78544.1"/>
    <property type="molecule type" value="Genomic_DNA"/>
</dbReference>
<sequence length="97" mass="10493">MELCYTLSMNDENQHIWRSWAKSLHRWGVGGGAAVLLEVAGPLTILAAQAVHLGQPLLDGWLPAGKLTALAGMLDDPENTQVFIQYLREAPNSEPGA</sequence>
<reference evidence="1" key="1">
    <citation type="journal article" date="2005" name="Environ. Microbiol.">
        <title>Lateral gene transfer and phylogenetic assignment of environmental fosmid clones.</title>
        <authorList>
            <person name="Nesbo C.L."/>
            <person name="Boucher Y."/>
            <person name="Dlutek M."/>
            <person name="Doolittle F.W."/>
        </authorList>
    </citation>
    <scope>NUCLEOTIDE SEQUENCE</scope>
</reference>